<name>A0A974DGK2_XENLA</name>
<accession>A0A974DGK2</accession>
<evidence type="ECO:0000313" key="2">
    <source>
        <dbReference type="Proteomes" id="UP000694892"/>
    </source>
</evidence>
<dbReference type="AlphaFoldDB" id="A0A974DGK2"/>
<organism evidence="1 2">
    <name type="scientific">Xenopus laevis</name>
    <name type="common">African clawed frog</name>
    <dbReference type="NCBI Taxonomy" id="8355"/>
    <lineage>
        <taxon>Eukaryota</taxon>
        <taxon>Metazoa</taxon>
        <taxon>Chordata</taxon>
        <taxon>Craniata</taxon>
        <taxon>Vertebrata</taxon>
        <taxon>Euteleostomi</taxon>
        <taxon>Amphibia</taxon>
        <taxon>Batrachia</taxon>
        <taxon>Anura</taxon>
        <taxon>Pipoidea</taxon>
        <taxon>Pipidae</taxon>
        <taxon>Xenopodinae</taxon>
        <taxon>Xenopus</taxon>
        <taxon>Xenopus</taxon>
    </lineage>
</organism>
<dbReference type="EMBL" id="CM004469">
    <property type="protein sequence ID" value="OCT91598.1"/>
    <property type="molecule type" value="Genomic_DNA"/>
</dbReference>
<proteinExistence type="predicted"/>
<reference evidence="2" key="1">
    <citation type="journal article" date="2016" name="Nature">
        <title>Genome evolution in the allotetraploid frog Xenopus laevis.</title>
        <authorList>
            <person name="Session A.M."/>
            <person name="Uno Y."/>
            <person name="Kwon T."/>
            <person name="Chapman J.A."/>
            <person name="Toyoda A."/>
            <person name="Takahashi S."/>
            <person name="Fukui A."/>
            <person name="Hikosaka A."/>
            <person name="Suzuki A."/>
            <person name="Kondo M."/>
            <person name="van Heeringen S.J."/>
            <person name="Quigley I."/>
            <person name="Heinz S."/>
            <person name="Ogino H."/>
            <person name="Ochi H."/>
            <person name="Hellsten U."/>
            <person name="Lyons J.B."/>
            <person name="Simakov O."/>
            <person name="Putnam N."/>
            <person name="Stites J."/>
            <person name="Kuroki Y."/>
            <person name="Tanaka T."/>
            <person name="Michiue T."/>
            <person name="Watanabe M."/>
            <person name="Bogdanovic O."/>
            <person name="Lister R."/>
            <person name="Georgiou G."/>
            <person name="Paranjpe S.S."/>
            <person name="van Kruijsbergen I."/>
            <person name="Shu S."/>
            <person name="Carlson J."/>
            <person name="Kinoshita T."/>
            <person name="Ohta Y."/>
            <person name="Mawaribuchi S."/>
            <person name="Jenkins J."/>
            <person name="Grimwood J."/>
            <person name="Schmutz J."/>
            <person name="Mitros T."/>
            <person name="Mozaffari S.V."/>
            <person name="Suzuki Y."/>
            <person name="Haramoto Y."/>
            <person name="Yamamoto T.S."/>
            <person name="Takagi C."/>
            <person name="Heald R."/>
            <person name="Miller K."/>
            <person name="Haudenschild C."/>
            <person name="Kitzman J."/>
            <person name="Nakayama T."/>
            <person name="Izutsu Y."/>
            <person name="Robert J."/>
            <person name="Fortriede J."/>
            <person name="Burns K."/>
            <person name="Lotay V."/>
            <person name="Karimi K."/>
            <person name="Yasuoka Y."/>
            <person name="Dichmann D.S."/>
            <person name="Flajnik M.F."/>
            <person name="Houston D.W."/>
            <person name="Shendure J."/>
            <person name="DuPasquier L."/>
            <person name="Vize P.D."/>
            <person name="Zorn A.M."/>
            <person name="Ito M."/>
            <person name="Marcotte E.M."/>
            <person name="Wallingford J.B."/>
            <person name="Ito Y."/>
            <person name="Asashima M."/>
            <person name="Ueno N."/>
            <person name="Matsuda Y."/>
            <person name="Veenstra G.J."/>
            <person name="Fujiyama A."/>
            <person name="Harland R.M."/>
            <person name="Taira M."/>
            <person name="Rokhsar D.S."/>
        </authorList>
    </citation>
    <scope>NUCLEOTIDE SEQUENCE [LARGE SCALE GENOMIC DNA]</scope>
    <source>
        <strain evidence="2">J</strain>
    </source>
</reference>
<dbReference type="Proteomes" id="UP000694892">
    <property type="component" value="Chromosome 2S"/>
</dbReference>
<sequence>MFVIISKCMKDNIFGGRVKSDLFHVCGAEQNIYNMLNAPPMVHENANFHQICSREHSYSSEPAKSMVEIS</sequence>
<protein>
    <submittedName>
        <fullName evidence="1">Uncharacterized protein</fullName>
    </submittedName>
</protein>
<evidence type="ECO:0000313" key="1">
    <source>
        <dbReference type="EMBL" id="OCT91598.1"/>
    </source>
</evidence>
<gene>
    <name evidence="1" type="ORF">XELAEV_18014657mg</name>
</gene>